<name>A0ABP0TIQ8_9BRYO</name>
<dbReference type="Proteomes" id="UP001497512">
    <property type="component" value="Chromosome 11"/>
</dbReference>
<dbReference type="EMBL" id="OZ019903">
    <property type="protein sequence ID" value="CAK9197622.1"/>
    <property type="molecule type" value="Genomic_DNA"/>
</dbReference>
<reference evidence="1" key="1">
    <citation type="submission" date="2024-02" db="EMBL/GenBank/DDBJ databases">
        <authorList>
            <consortium name="ELIXIR-Norway"/>
            <consortium name="Elixir Norway"/>
        </authorList>
    </citation>
    <scope>NUCLEOTIDE SEQUENCE</scope>
</reference>
<proteinExistence type="predicted"/>
<gene>
    <name evidence="1" type="ORF">CSSPTR1EN2_LOCUS4066</name>
</gene>
<sequence length="179" mass="19397">MGGSPSKKIEEVLQNSSAFHAAVEASFEDCMGLAQHAFPGLQAYQLLDASSQVYVKMALDEGDIASRYKERLLPHPPTQFDVDKAVQKERPFEGGRKALSLKEFHAFAITLFRDMGLSTAYHRLALYVPMGGVAVLCAHETAKRLPIIGPVYRAAGPLMPTLLLASVLGVVVSKQLSPS</sequence>
<accession>A0ABP0TIQ8</accession>
<protein>
    <submittedName>
        <fullName evidence="1">Uncharacterized protein</fullName>
    </submittedName>
</protein>
<evidence type="ECO:0000313" key="2">
    <source>
        <dbReference type="Proteomes" id="UP001497512"/>
    </source>
</evidence>
<dbReference type="PANTHER" id="PTHR36743">
    <property type="entry name" value="OS04G0495300 PROTEIN"/>
    <property type="match status" value="1"/>
</dbReference>
<organism evidence="1 2">
    <name type="scientific">Sphagnum troendelagicum</name>
    <dbReference type="NCBI Taxonomy" id="128251"/>
    <lineage>
        <taxon>Eukaryota</taxon>
        <taxon>Viridiplantae</taxon>
        <taxon>Streptophyta</taxon>
        <taxon>Embryophyta</taxon>
        <taxon>Bryophyta</taxon>
        <taxon>Sphagnophytina</taxon>
        <taxon>Sphagnopsida</taxon>
        <taxon>Sphagnales</taxon>
        <taxon>Sphagnaceae</taxon>
        <taxon>Sphagnum</taxon>
    </lineage>
</organism>
<dbReference type="PANTHER" id="PTHR36743:SF1">
    <property type="entry name" value="OS04G0495300 PROTEIN"/>
    <property type="match status" value="1"/>
</dbReference>
<keyword evidence="2" id="KW-1185">Reference proteome</keyword>
<evidence type="ECO:0000313" key="1">
    <source>
        <dbReference type="EMBL" id="CAK9197622.1"/>
    </source>
</evidence>